<feature type="compositionally biased region" description="Polar residues" evidence="1">
    <location>
        <begin position="186"/>
        <end position="198"/>
    </location>
</feature>
<dbReference type="InterPro" id="IPR005225">
    <property type="entry name" value="Small_GTP-bd"/>
</dbReference>
<dbReference type="InterPro" id="IPR030798">
    <property type="entry name" value="Arfaptin_fam"/>
</dbReference>
<feature type="domain" description="AH" evidence="2">
    <location>
        <begin position="249"/>
        <end position="449"/>
    </location>
</feature>
<evidence type="ECO:0000256" key="1">
    <source>
        <dbReference type="SAM" id="MobiDB-lite"/>
    </source>
</evidence>
<dbReference type="Gene3D" id="1.20.1270.60">
    <property type="entry name" value="Arfaptin homology (AH) domain/BAR domain"/>
    <property type="match status" value="1"/>
</dbReference>
<dbReference type="EMBL" id="WUAV01000003">
    <property type="protein sequence ID" value="KAF1761173.1"/>
    <property type="molecule type" value="Genomic_DNA"/>
</dbReference>
<dbReference type="AlphaFoldDB" id="A0A6A5H3T3"/>
<dbReference type="InterPro" id="IPR001806">
    <property type="entry name" value="Small_GTPase"/>
</dbReference>
<dbReference type="GO" id="GO:0006886">
    <property type="term" value="P:intracellular protein transport"/>
    <property type="evidence" value="ECO:0007669"/>
    <property type="project" value="TreeGrafter"/>
</dbReference>
<dbReference type="InterPro" id="IPR027417">
    <property type="entry name" value="P-loop_NTPase"/>
</dbReference>
<protein>
    <recommendedName>
        <fullName evidence="2">AH domain-containing protein</fullName>
    </recommendedName>
</protein>
<evidence type="ECO:0000259" key="2">
    <source>
        <dbReference type="PROSITE" id="PS50870"/>
    </source>
</evidence>
<dbReference type="GO" id="GO:0034315">
    <property type="term" value="P:regulation of Arp2/3 complex-mediated actin nucleation"/>
    <property type="evidence" value="ECO:0007669"/>
    <property type="project" value="TreeGrafter"/>
</dbReference>
<dbReference type="GO" id="GO:0005543">
    <property type="term" value="F:phospholipid binding"/>
    <property type="evidence" value="ECO:0007669"/>
    <property type="project" value="TreeGrafter"/>
</dbReference>
<dbReference type="SMART" id="SM00173">
    <property type="entry name" value="RAS"/>
    <property type="match status" value="1"/>
</dbReference>
<dbReference type="FunFam" id="1.20.1270.60:FF:000085">
    <property type="entry name" value="Predicted protein"/>
    <property type="match status" value="1"/>
</dbReference>
<dbReference type="GO" id="GO:0019904">
    <property type="term" value="F:protein domain specific binding"/>
    <property type="evidence" value="ECO:0007669"/>
    <property type="project" value="InterPro"/>
</dbReference>
<dbReference type="PANTHER" id="PTHR12141">
    <property type="entry name" value="ARFAPTIN-RELATED"/>
    <property type="match status" value="1"/>
</dbReference>
<dbReference type="Pfam" id="PF06456">
    <property type="entry name" value="Arfaptin"/>
    <property type="match status" value="1"/>
</dbReference>
<dbReference type="SMART" id="SM00174">
    <property type="entry name" value="RHO"/>
    <property type="match status" value="1"/>
</dbReference>
<dbReference type="PROSITE" id="PS51419">
    <property type="entry name" value="RAB"/>
    <property type="match status" value="1"/>
</dbReference>
<proteinExistence type="predicted"/>
<dbReference type="GeneID" id="9825829"/>
<dbReference type="GO" id="GO:0003924">
    <property type="term" value="F:GTPase activity"/>
    <property type="evidence" value="ECO:0007669"/>
    <property type="project" value="InterPro"/>
</dbReference>
<dbReference type="GO" id="GO:0005525">
    <property type="term" value="F:GTP binding"/>
    <property type="evidence" value="ECO:0007669"/>
    <property type="project" value="InterPro"/>
</dbReference>
<dbReference type="SUPFAM" id="SSF103657">
    <property type="entry name" value="BAR/IMD domain-like"/>
    <property type="match status" value="1"/>
</dbReference>
<evidence type="ECO:0000313" key="3">
    <source>
        <dbReference type="EMBL" id="KAF1761173.1"/>
    </source>
</evidence>
<dbReference type="PROSITE" id="PS51421">
    <property type="entry name" value="RAS"/>
    <property type="match status" value="1"/>
</dbReference>
<dbReference type="CTD" id="9825829"/>
<dbReference type="Gene3D" id="3.40.50.300">
    <property type="entry name" value="P-loop containing nucleotide triphosphate hydrolases"/>
    <property type="match status" value="1"/>
</dbReference>
<comment type="caution">
    <text evidence="3">The sequence shown here is derived from an EMBL/GenBank/DDBJ whole genome shotgun (WGS) entry which is preliminary data.</text>
</comment>
<name>A0A6A5H3T3_CAERE</name>
<accession>A0A6A5H3T3</accession>
<dbReference type="GO" id="GO:0032588">
    <property type="term" value="C:trans-Golgi network membrane"/>
    <property type="evidence" value="ECO:0007669"/>
    <property type="project" value="TreeGrafter"/>
</dbReference>
<reference evidence="3 4" key="1">
    <citation type="submission" date="2019-12" db="EMBL/GenBank/DDBJ databases">
        <title>Chromosome-level assembly of the Caenorhabditis remanei genome.</title>
        <authorList>
            <person name="Teterina A.A."/>
            <person name="Willis J.H."/>
            <person name="Phillips P.C."/>
        </authorList>
    </citation>
    <scope>NUCLEOTIDE SEQUENCE [LARGE SCALE GENOMIC DNA]</scope>
    <source>
        <strain evidence="3 4">PX506</strain>
        <tissue evidence="3">Whole organism</tissue>
    </source>
</reference>
<dbReference type="NCBIfam" id="TIGR00231">
    <property type="entry name" value="small_GTP"/>
    <property type="match status" value="1"/>
</dbReference>
<organism evidence="3 4">
    <name type="scientific">Caenorhabditis remanei</name>
    <name type="common">Caenorhabditis vulgaris</name>
    <dbReference type="NCBI Taxonomy" id="31234"/>
    <lineage>
        <taxon>Eukaryota</taxon>
        <taxon>Metazoa</taxon>
        <taxon>Ecdysozoa</taxon>
        <taxon>Nematoda</taxon>
        <taxon>Chromadorea</taxon>
        <taxon>Rhabditida</taxon>
        <taxon>Rhabditina</taxon>
        <taxon>Rhabditomorpha</taxon>
        <taxon>Rhabditoidea</taxon>
        <taxon>Rhabditidae</taxon>
        <taxon>Peloderinae</taxon>
        <taxon>Caenorhabditis</taxon>
    </lineage>
</organism>
<gene>
    <name evidence="3" type="ORF">GCK72_009427</name>
</gene>
<dbReference type="PROSITE" id="PS50870">
    <property type="entry name" value="AH"/>
    <property type="match status" value="1"/>
</dbReference>
<feature type="compositionally biased region" description="Pro residues" evidence="1">
    <location>
        <begin position="166"/>
        <end position="175"/>
    </location>
</feature>
<dbReference type="RefSeq" id="XP_053586955.1">
    <property type="nucleotide sequence ID" value="XM_053727378.1"/>
</dbReference>
<dbReference type="Proteomes" id="UP000483820">
    <property type="component" value="Chromosome III"/>
</dbReference>
<dbReference type="CDD" id="cd07660">
    <property type="entry name" value="BAR_Arfaptin"/>
    <property type="match status" value="1"/>
</dbReference>
<dbReference type="PRINTS" id="PR00449">
    <property type="entry name" value="RASTRNSFRMNG"/>
</dbReference>
<dbReference type="SMART" id="SM00175">
    <property type="entry name" value="RAB"/>
    <property type="match status" value="1"/>
</dbReference>
<sequence>MSNSNRQSLNRKVAVMGYPHVGKSAIVLRFTQNVFPERYESTIEDQHTKHMTAFQRDYNLRVTDTAGQQEYTVFPRSCSLDINGFILVYAIDDRKSFEMCTNIYEKIVRTYGDTSIPIVIVGNKSDLNTQRVVQQVEGQKLAEEWDAKFVEITAKESMMTGSSASPPEPSAPPVDSPFSAPPHEANTPTSDSTETMSRIPTGIKLPDAVANIDTAQVAAKVESFKKWTIGTFKNSKQQLLEHMGKIDKTVDPEFEAQCEVLKDIHRRYGLVVAAAKNFSQVLTQMAEAEKKLSESFYQLSLKEEQIKAQCTTTSETMRGVGEQASSLDACLRYFISSMETVYSQTITDTLHTIYNTESARIEYDVDRNDITAASNPPQGQQPKSLPAGATEKCDEKKAKYEKLKSDARIKMRLLEENRISVVAAQLEKLQSALAAYYSGNAKLLESSVRELSILQTPQPSFIPAM</sequence>
<dbReference type="PANTHER" id="PTHR12141:SF5">
    <property type="entry name" value="ARFAPTIN"/>
    <property type="match status" value="1"/>
</dbReference>
<feature type="region of interest" description="Disordered" evidence="1">
    <location>
        <begin position="157"/>
        <end position="198"/>
    </location>
</feature>
<feature type="region of interest" description="Disordered" evidence="1">
    <location>
        <begin position="370"/>
        <end position="391"/>
    </location>
</feature>
<dbReference type="InterPro" id="IPR027267">
    <property type="entry name" value="AH/BAR_dom_sf"/>
</dbReference>
<evidence type="ECO:0000313" key="4">
    <source>
        <dbReference type="Proteomes" id="UP000483820"/>
    </source>
</evidence>
<dbReference type="PROSITE" id="PS51420">
    <property type="entry name" value="RHO"/>
    <property type="match status" value="1"/>
</dbReference>
<feature type="compositionally biased region" description="Polar residues" evidence="1">
    <location>
        <begin position="371"/>
        <end position="383"/>
    </location>
</feature>
<dbReference type="Pfam" id="PF00071">
    <property type="entry name" value="Ras"/>
    <property type="match status" value="1"/>
</dbReference>
<dbReference type="KEGG" id="crq:GCK72_009427"/>
<dbReference type="SUPFAM" id="SSF52540">
    <property type="entry name" value="P-loop containing nucleoside triphosphate hydrolases"/>
    <property type="match status" value="1"/>
</dbReference>
<dbReference type="SMART" id="SM01015">
    <property type="entry name" value="Arfaptin"/>
    <property type="match status" value="1"/>
</dbReference>
<dbReference type="InterPro" id="IPR010504">
    <property type="entry name" value="AH_dom"/>
</dbReference>